<feature type="domain" description="Proteasome alpha-type subunits" evidence="3">
    <location>
        <begin position="7"/>
        <end position="29"/>
    </location>
</feature>
<dbReference type="Ensembl" id="ENSMSIT00000042760.1">
    <property type="protein sequence ID" value="ENSMSIP00000033934.1"/>
    <property type="gene ID" value="ENSMSIG00000028339.1"/>
</dbReference>
<evidence type="ECO:0000256" key="1">
    <source>
        <dbReference type="ARBA" id="ARBA00022942"/>
    </source>
</evidence>
<dbReference type="AlphaFoldDB" id="A0A8C6N436"/>
<evidence type="ECO:0000313" key="4">
    <source>
        <dbReference type="Ensembl" id="ENSMSIP00000033934.1"/>
    </source>
</evidence>
<dbReference type="InterPro" id="IPR029055">
    <property type="entry name" value="Ntn_hydrolases_N"/>
</dbReference>
<keyword evidence="5" id="KW-1185">Reference proteome</keyword>
<dbReference type="InterPro" id="IPR000426">
    <property type="entry name" value="Proteasome_asu_N"/>
</dbReference>
<sequence>MVPVLVFDLHITIFSPEGQLYQVECAFKIINQGGLTSVTVRGKDCAVIVTQKKVPVKLLDSSKVTNLLGMTVSIGCVVTGVTADSRSQVQRAHCEADNWKYKYGYEIPMGMLYKRIADISQVNTQNAEMRLNCNSMPVYCSID</sequence>
<protein>
    <recommendedName>
        <fullName evidence="3">Proteasome alpha-type subunits domain-containing protein</fullName>
    </recommendedName>
</protein>
<dbReference type="InterPro" id="IPR050115">
    <property type="entry name" value="Proteasome_alpha"/>
</dbReference>
<dbReference type="GO" id="GO:0005829">
    <property type="term" value="C:cytosol"/>
    <property type="evidence" value="ECO:0007669"/>
    <property type="project" value="UniProtKB-ARBA"/>
</dbReference>
<dbReference type="GeneTree" id="ENSGT00550000074807"/>
<dbReference type="InterPro" id="IPR001353">
    <property type="entry name" value="Proteasome_sua/b"/>
</dbReference>
<dbReference type="GO" id="GO:0005654">
    <property type="term" value="C:nucleoplasm"/>
    <property type="evidence" value="ECO:0007669"/>
    <property type="project" value="UniProtKB-ARBA"/>
</dbReference>
<name>A0A8C6N436_MUSSI</name>
<evidence type="ECO:0000256" key="2">
    <source>
        <dbReference type="ARBA" id="ARBA00023242"/>
    </source>
</evidence>
<dbReference type="Pfam" id="PF10584">
    <property type="entry name" value="Proteasome_A_N"/>
    <property type="match status" value="1"/>
</dbReference>
<dbReference type="PANTHER" id="PTHR11599">
    <property type="entry name" value="PROTEASOME SUBUNIT ALPHA/BETA"/>
    <property type="match status" value="1"/>
</dbReference>
<organism evidence="4 5">
    <name type="scientific">Mus spicilegus</name>
    <name type="common">Mound-building mouse</name>
    <dbReference type="NCBI Taxonomy" id="10103"/>
    <lineage>
        <taxon>Eukaryota</taxon>
        <taxon>Metazoa</taxon>
        <taxon>Chordata</taxon>
        <taxon>Craniata</taxon>
        <taxon>Vertebrata</taxon>
        <taxon>Euteleostomi</taxon>
        <taxon>Mammalia</taxon>
        <taxon>Eutheria</taxon>
        <taxon>Euarchontoglires</taxon>
        <taxon>Glires</taxon>
        <taxon>Rodentia</taxon>
        <taxon>Myomorpha</taxon>
        <taxon>Muroidea</taxon>
        <taxon>Muridae</taxon>
        <taxon>Murinae</taxon>
        <taxon>Mus</taxon>
        <taxon>Mus</taxon>
    </lineage>
</organism>
<keyword evidence="1" id="KW-0647">Proteasome</keyword>
<evidence type="ECO:0000313" key="5">
    <source>
        <dbReference type="Proteomes" id="UP000694415"/>
    </source>
</evidence>
<reference evidence="4" key="1">
    <citation type="submission" date="2025-08" db="UniProtKB">
        <authorList>
            <consortium name="Ensembl"/>
        </authorList>
    </citation>
    <scope>IDENTIFICATION</scope>
</reference>
<keyword evidence="2" id="KW-0539">Nucleus</keyword>
<dbReference type="Pfam" id="PF00227">
    <property type="entry name" value="Proteasome"/>
    <property type="match status" value="1"/>
</dbReference>
<dbReference type="Proteomes" id="UP000694415">
    <property type="component" value="Unplaced"/>
</dbReference>
<dbReference type="Gene3D" id="3.60.20.10">
    <property type="entry name" value="Glutamine Phosphoribosylpyrophosphate, subunit 1, domain 1"/>
    <property type="match status" value="1"/>
</dbReference>
<accession>A0A8C6N436</accession>
<dbReference type="SUPFAM" id="SSF56235">
    <property type="entry name" value="N-terminal nucleophile aminohydrolases (Ntn hydrolases)"/>
    <property type="match status" value="1"/>
</dbReference>
<proteinExistence type="predicted"/>
<dbReference type="GO" id="GO:0019773">
    <property type="term" value="C:proteasome core complex, alpha-subunit complex"/>
    <property type="evidence" value="ECO:0007669"/>
    <property type="project" value="InterPro"/>
</dbReference>
<dbReference type="GO" id="GO:0006511">
    <property type="term" value="P:ubiquitin-dependent protein catabolic process"/>
    <property type="evidence" value="ECO:0007669"/>
    <property type="project" value="InterPro"/>
</dbReference>
<dbReference type="SMART" id="SM00948">
    <property type="entry name" value="Proteasome_A_N"/>
    <property type="match status" value="1"/>
</dbReference>
<reference evidence="4" key="2">
    <citation type="submission" date="2025-09" db="UniProtKB">
        <authorList>
            <consortium name="Ensembl"/>
        </authorList>
    </citation>
    <scope>IDENTIFICATION</scope>
</reference>
<evidence type="ECO:0000259" key="3">
    <source>
        <dbReference type="SMART" id="SM00948"/>
    </source>
</evidence>